<organism evidence="3 4">
    <name type="scientific">Actinomadura algeriensis</name>
    <dbReference type="NCBI Taxonomy" id="1679523"/>
    <lineage>
        <taxon>Bacteria</taxon>
        <taxon>Bacillati</taxon>
        <taxon>Actinomycetota</taxon>
        <taxon>Actinomycetes</taxon>
        <taxon>Streptosporangiales</taxon>
        <taxon>Thermomonosporaceae</taxon>
        <taxon>Actinomadura</taxon>
    </lineage>
</organism>
<dbReference type="Gene3D" id="1.10.10.2840">
    <property type="entry name" value="PucR C-terminal helix-turn-helix domain"/>
    <property type="match status" value="1"/>
</dbReference>
<dbReference type="Pfam" id="PF13556">
    <property type="entry name" value="HTH_30"/>
    <property type="match status" value="1"/>
</dbReference>
<dbReference type="InterPro" id="IPR025736">
    <property type="entry name" value="PucR_C-HTH_dom"/>
</dbReference>
<dbReference type="PANTHER" id="PTHR33744">
    <property type="entry name" value="CARBOHYDRATE DIACID REGULATOR"/>
    <property type="match status" value="1"/>
</dbReference>
<proteinExistence type="predicted"/>
<feature type="domain" description="PucR C-terminal helix-turn-helix" evidence="1">
    <location>
        <begin position="343"/>
        <end position="400"/>
    </location>
</feature>
<dbReference type="InterPro" id="IPR042070">
    <property type="entry name" value="PucR_C-HTH_sf"/>
</dbReference>
<comment type="caution">
    <text evidence="3">The sequence shown here is derived from an EMBL/GenBank/DDBJ whole genome shotgun (WGS) entry which is preliminary data.</text>
</comment>
<accession>A0ABR9K3T9</accession>
<protein>
    <recommendedName>
        <fullName evidence="5">PucR-like helix-turn-helix protein</fullName>
    </recommendedName>
</protein>
<evidence type="ECO:0000313" key="4">
    <source>
        <dbReference type="Proteomes" id="UP000627838"/>
    </source>
</evidence>
<reference evidence="3 4" key="1">
    <citation type="submission" date="2020-10" db="EMBL/GenBank/DDBJ databases">
        <title>Sequencing the genomes of 1000 actinobacteria strains.</title>
        <authorList>
            <person name="Klenk H.-P."/>
        </authorList>
    </citation>
    <scope>NUCLEOTIDE SEQUENCE [LARGE SCALE GENOMIC DNA]</scope>
    <source>
        <strain evidence="3 4">DSM 46744</strain>
    </source>
</reference>
<dbReference type="Proteomes" id="UP000627838">
    <property type="component" value="Unassembled WGS sequence"/>
</dbReference>
<gene>
    <name evidence="3" type="ORF">H4W34_007353</name>
</gene>
<dbReference type="Pfam" id="PF14361">
    <property type="entry name" value="RsbRD_N"/>
    <property type="match status" value="1"/>
</dbReference>
<dbReference type="RefSeq" id="WP_192763382.1">
    <property type="nucleotide sequence ID" value="NZ_JADBDZ010000001.1"/>
</dbReference>
<evidence type="ECO:0000259" key="2">
    <source>
        <dbReference type="Pfam" id="PF14361"/>
    </source>
</evidence>
<keyword evidence="4" id="KW-1185">Reference proteome</keyword>
<dbReference type="EMBL" id="JADBDZ010000001">
    <property type="protein sequence ID" value="MBE1537520.1"/>
    <property type="molecule type" value="Genomic_DNA"/>
</dbReference>
<evidence type="ECO:0000313" key="3">
    <source>
        <dbReference type="EMBL" id="MBE1537520.1"/>
    </source>
</evidence>
<dbReference type="InterPro" id="IPR051448">
    <property type="entry name" value="CdaR-like_regulators"/>
</dbReference>
<evidence type="ECO:0000259" key="1">
    <source>
        <dbReference type="Pfam" id="PF13556"/>
    </source>
</evidence>
<evidence type="ECO:0008006" key="5">
    <source>
        <dbReference type="Google" id="ProtNLM"/>
    </source>
</evidence>
<dbReference type="PANTHER" id="PTHR33744:SF1">
    <property type="entry name" value="DNA-BINDING TRANSCRIPTIONAL ACTIVATOR ADER"/>
    <property type="match status" value="1"/>
</dbReference>
<sequence>MSQSRRGEAAIDEQEARRVAAELAARCEPKVNRLARELAERRFAAIPDYAGLPADMRDLEIAGTARYAIRQFLDMAAGAHVDEDDLRLFLERAAQRAEEGVGLSTLLSTYYIGAELIWDALVAEVRPGEQDALPMLARLQIRGTNRVVAAVADAYQAAQVAVQDERRDALREVARALLAGEPARATADRYGIPLPAAYLVLNLHLPGRSPNGVAERRLLRRVRAALEGFAGGTPLTLLDGRGVHVLLPLDAARRTAELRRALVRAGTDAGPVTIGAARADGAADVPGASARAARIARIARATGRPPGVYELRDVLLDYHLSGAPDGGRAVAAALDPLDGRPELLATLRAFLDEDLDRRRTAAALAVHPNTVDNRLARIARLIGVDPRTTRGTLLCATALTLRRLG</sequence>
<dbReference type="InterPro" id="IPR025751">
    <property type="entry name" value="RsbRD_N_dom"/>
</dbReference>
<name>A0ABR9K3T9_9ACTN</name>
<feature type="domain" description="RsbT co-antagonist protein RsbRD N-terminal" evidence="2">
    <location>
        <begin position="33"/>
        <end position="169"/>
    </location>
</feature>